<dbReference type="InterPro" id="IPR017853">
    <property type="entry name" value="GH"/>
</dbReference>
<name>G7HY18_9CORY</name>
<evidence type="ECO:0000256" key="5">
    <source>
        <dbReference type="ARBA" id="ARBA00023295"/>
    </source>
</evidence>
<dbReference type="GeneID" id="82878702"/>
<dbReference type="Pfam" id="PF00933">
    <property type="entry name" value="Glyco_hydro_3"/>
    <property type="match status" value="1"/>
</dbReference>
<evidence type="ECO:0000256" key="1">
    <source>
        <dbReference type="ARBA" id="ARBA00001231"/>
    </source>
</evidence>
<comment type="caution">
    <text evidence="9">The sequence shown here is derived from an EMBL/GenBank/DDBJ whole genome shotgun (WGS) entry which is preliminary data.</text>
</comment>
<evidence type="ECO:0000313" key="9">
    <source>
        <dbReference type="EMBL" id="CCE55083.1"/>
    </source>
</evidence>
<dbReference type="GO" id="GO:0009254">
    <property type="term" value="P:peptidoglycan turnover"/>
    <property type="evidence" value="ECO:0007669"/>
    <property type="project" value="TreeGrafter"/>
</dbReference>
<dbReference type="GO" id="GO:0004563">
    <property type="term" value="F:beta-N-acetylhexosaminidase activity"/>
    <property type="evidence" value="ECO:0007669"/>
    <property type="project" value="UniProtKB-EC"/>
</dbReference>
<dbReference type="GO" id="GO:0005975">
    <property type="term" value="P:carbohydrate metabolic process"/>
    <property type="evidence" value="ECO:0007669"/>
    <property type="project" value="InterPro"/>
</dbReference>
<dbReference type="SUPFAM" id="SSF51445">
    <property type="entry name" value="(Trans)glycosidases"/>
    <property type="match status" value="1"/>
</dbReference>
<dbReference type="InterPro" id="IPR050226">
    <property type="entry name" value="NagZ_Beta-hexosaminidase"/>
</dbReference>
<feature type="domain" description="Glycoside hydrolase family 3 N-terminal" evidence="8">
    <location>
        <begin position="56"/>
        <end position="362"/>
    </location>
</feature>
<dbReference type="AlphaFoldDB" id="G7HY18"/>
<proteinExistence type="inferred from homology"/>
<dbReference type="PROSITE" id="PS51257">
    <property type="entry name" value="PROKAR_LIPOPROTEIN"/>
    <property type="match status" value="1"/>
</dbReference>
<accession>G7HY18</accession>
<feature type="signal peptide" evidence="7">
    <location>
        <begin position="1"/>
        <end position="23"/>
    </location>
</feature>
<comment type="similarity">
    <text evidence="2">Belongs to the glycosyl hydrolase 3 family.</text>
</comment>
<dbReference type="EC" id="3.2.1.52" evidence="3"/>
<comment type="catalytic activity">
    <reaction evidence="1">
        <text>Hydrolysis of terminal non-reducing N-acetyl-D-hexosamine residues in N-acetyl-beta-D-hexosaminides.</text>
        <dbReference type="EC" id="3.2.1.52"/>
    </reaction>
</comment>
<dbReference type="InterPro" id="IPR036962">
    <property type="entry name" value="Glyco_hydro_3_N_sf"/>
</dbReference>
<dbReference type="Proteomes" id="UP000004840">
    <property type="component" value="Unassembled WGS sequence"/>
</dbReference>
<dbReference type="InterPro" id="IPR001764">
    <property type="entry name" value="Glyco_hydro_3_N"/>
</dbReference>
<sequence>MKRLVGIVLATGLLSACAQPADAPRVTSSSAPETTTTTTTTTTSEAPEPEPVDVRTQVASMLMPGVVNYGDAKAKLDAGVGGIFITSWADPALLYQLHGLREEVGRPFDVAIDFEGGRVQRFSHILGEHPSPRDLAATMTLDEVEAKGAEIGQTLRAHGITVDFAPVIDVDGGGLEVVGDRSFSEDPRLAGDYGAAFARGLESAGVKAVFKHYPGHGRASGDTHLGEAVTPALPDMFGHDLIPFEEAFAQAPEAAVMVGHMVVPGLGDGTTPASLNNHAYGLLRSHHNFNGLAYTDDLTGMAAISNTMSIEQAVPAALAAGADQALWSSASDINAVIDACVYAVETGQIHPYRLESGAQRVQHRLDSIQ</sequence>
<evidence type="ECO:0000256" key="7">
    <source>
        <dbReference type="SAM" id="SignalP"/>
    </source>
</evidence>
<evidence type="ECO:0000313" key="10">
    <source>
        <dbReference type="Proteomes" id="UP000004840"/>
    </source>
</evidence>
<reference evidence="9 10" key="1">
    <citation type="journal article" date="2012" name="J. Bacteriol.">
        <title>Genome Sequence of Corynebacterium casei UCMA 3821, Isolated from a Smear-Ripened Cheese.</title>
        <authorList>
            <person name="Monnet C."/>
            <person name="Loux V."/>
            <person name="Bento P."/>
            <person name="Gibrat J.F."/>
            <person name="Straub C."/>
            <person name="Bonnarme P."/>
            <person name="Landaud S."/>
            <person name="Irlinger F."/>
        </authorList>
    </citation>
    <scope>NUCLEOTIDE SEQUENCE [LARGE SCALE GENOMIC DNA]</scope>
    <source>
        <strain evidence="9 10">UCMA 3821</strain>
    </source>
</reference>
<feature type="region of interest" description="Disordered" evidence="6">
    <location>
        <begin position="21"/>
        <end position="50"/>
    </location>
</feature>
<gene>
    <name evidence="9" type="ORF">CCAS_07845</name>
</gene>
<dbReference type="Gene3D" id="3.20.20.300">
    <property type="entry name" value="Glycoside hydrolase, family 3, N-terminal domain"/>
    <property type="match status" value="1"/>
</dbReference>
<evidence type="ECO:0000259" key="8">
    <source>
        <dbReference type="Pfam" id="PF00933"/>
    </source>
</evidence>
<keyword evidence="5 9" id="KW-0326">Glycosidase</keyword>
<dbReference type="EMBL" id="CAFW01000076">
    <property type="protein sequence ID" value="CCE55083.1"/>
    <property type="molecule type" value="Genomic_DNA"/>
</dbReference>
<feature type="chain" id="PRO_5003496066" description="beta-N-acetylhexosaminidase" evidence="7">
    <location>
        <begin position="24"/>
        <end position="369"/>
    </location>
</feature>
<dbReference type="PANTHER" id="PTHR30480:SF13">
    <property type="entry name" value="BETA-HEXOSAMINIDASE"/>
    <property type="match status" value="1"/>
</dbReference>
<evidence type="ECO:0000256" key="6">
    <source>
        <dbReference type="SAM" id="MobiDB-lite"/>
    </source>
</evidence>
<evidence type="ECO:0000256" key="4">
    <source>
        <dbReference type="ARBA" id="ARBA00022801"/>
    </source>
</evidence>
<feature type="compositionally biased region" description="Low complexity" evidence="6">
    <location>
        <begin position="27"/>
        <end position="46"/>
    </location>
</feature>
<evidence type="ECO:0000256" key="3">
    <source>
        <dbReference type="ARBA" id="ARBA00012663"/>
    </source>
</evidence>
<protein>
    <recommendedName>
        <fullName evidence="3">beta-N-acetylhexosaminidase</fullName>
        <ecNumber evidence="3">3.2.1.52</ecNumber>
    </recommendedName>
</protein>
<organism evidence="9 10">
    <name type="scientific">Corynebacterium casei UCMA 3821</name>
    <dbReference type="NCBI Taxonomy" id="1110505"/>
    <lineage>
        <taxon>Bacteria</taxon>
        <taxon>Bacillati</taxon>
        <taxon>Actinomycetota</taxon>
        <taxon>Actinomycetes</taxon>
        <taxon>Mycobacteriales</taxon>
        <taxon>Corynebacteriaceae</taxon>
        <taxon>Corynebacterium</taxon>
    </lineage>
</organism>
<evidence type="ECO:0000256" key="2">
    <source>
        <dbReference type="ARBA" id="ARBA00005336"/>
    </source>
</evidence>
<dbReference type="PANTHER" id="PTHR30480">
    <property type="entry name" value="BETA-HEXOSAMINIDASE-RELATED"/>
    <property type="match status" value="1"/>
</dbReference>
<dbReference type="RefSeq" id="WP_006822564.1">
    <property type="nucleotide sequence ID" value="NZ_CAFW01000076.1"/>
</dbReference>
<keyword evidence="4 9" id="KW-0378">Hydrolase</keyword>
<keyword evidence="7" id="KW-0732">Signal</keyword>